<keyword evidence="6" id="KW-0317">Glutathione biosynthesis</keyword>
<comment type="catalytic activity">
    <reaction evidence="3 6">
        <text>an N-terminal (5-L-glutamyl)-[peptide] + an alpha-amino acid = 5-L-glutamyl amino acid + an N-terminal L-alpha-aminoacyl-[peptide]</text>
        <dbReference type="Rhea" id="RHEA:23904"/>
        <dbReference type="Rhea" id="RHEA-COMP:9780"/>
        <dbReference type="Rhea" id="RHEA-COMP:9795"/>
        <dbReference type="ChEBI" id="CHEBI:77644"/>
        <dbReference type="ChEBI" id="CHEBI:78597"/>
        <dbReference type="ChEBI" id="CHEBI:78599"/>
        <dbReference type="ChEBI" id="CHEBI:78608"/>
        <dbReference type="EC" id="2.3.2.2"/>
    </reaction>
</comment>
<evidence type="ECO:0000256" key="6">
    <source>
        <dbReference type="RuleBase" id="RU368036"/>
    </source>
</evidence>
<comment type="subunit">
    <text evidence="6">This enzyme consists of two polypeptide chains, which are synthesized in precursor form from a single polypeptide.</text>
</comment>
<evidence type="ECO:0000256" key="5">
    <source>
        <dbReference type="PIRSR" id="PIRSR600101-2"/>
    </source>
</evidence>
<evidence type="ECO:0000313" key="8">
    <source>
        <dbReference type="Proteomes" id="UP000060602"/>
    </source>
</evidence>
<dbReference type="EC" id="3.4.19.13" evidence="6"/>
<name>A0A109XY14_ALCXX</name>
<dbReference type="Gene3D" id="3.60.20.40">
    <property type="match status" value="1"/>
</dbReference>
<dbReference type="GO" id="GO:0006750">
    <property type="term" value="P:glutathione biosynthetic process"/>
    <property type="evidence" value="ECO:0007669"/>
    <property type="project" value="UniProtKB-KW"/>
</dbReference>
<evidence type="ECO:0000256" key="2">
    <source>
        <dbReference type="ARBA" id="ARBA00001089"/>
    </source>
</evidence>
<dbReference type="InterPro" id="IPR043138">
    <property type="entry name" value="GGT_lsub"/>
</dbReference>
<evidence type="ECO:0000256" key="4">
    <source>
        <dbReference type="PIRSR" id="PIRSR600101-1"/>
    </source>
</evidence>
<accession>A0A109XY14</accession>
<dbReference type="EMBL" id="CP014060">
    <property type="protein sequence ID" value="AMG39382.1"/>
    <property type="molecule type" value="Genomic_DNA"/>
</dbReference>
<keyword evidence="6" id="KW-0012">Acyltransferase</keyword>
<dbReference type="GO" id="GO:0006751">
    <property type="term" value="P:glutathione catabolic process"/>
    <property type="evidence" value="ECO:0007669"/>
    <property type="project" value="UniProtKB-UniRule"/>
</dbReference>
<keyword evidence="6" id="KW-0865">Zymogen</keyword>
<organism evidence="7 8">
    <name type="scientific">Alcaligenes xylosoxydans xylosoxydans</name>
    <name type="common">Achromobacter xylosoxidans</name>
    <dbReference type="NCBI Taxonomy" id="85698"/>
    <lineage>
        <taxon>Bacteria</taxon>
        <taxon>Pseudomonadati</taxon>
        <taxon>Pseudomonadota</taxon>
        <taxon>Betaproteobacteria</taxon>
        <taxon>Burkholderiales</taxon>
        <taxon>Alcaligenaceae</taxon>
        <taxon>Achromobacter</taxon>
    </lineage>
</organism>
<keyword evidence="6 7" id="KW-0808">Transferase</keyword>
<dbReference type="EC" id="2.3.2.2" evidence="6"/>
<dbReference type="GO" id="GO:0103068">
    <property type="term" value="F:leukotriene C4 gamma-glutamyl transferase activity"/>
    <property type="evidence" value="ECO:0007669"/>
    <property type="project" value="UniProtKB-EC"/>
</dbReference>
<protein>
    <recommendedName>
        <fullName evidence="6">Glutathione hydrolase proenzyme</fullName>
        <ecNumber evidence="6">2.3.2.2</ecNumber>
        <ecNumber evidence="6">3.4.19.13</ecNumber>
    </recommendedName>
    <component>
        <recommendedName>
            <fullName evidence="6">Glutathione hydrolase large chain</fullName>
        </recommendedName>
    </component>
    <component>
        <recommendedName>
            <fullName evidence="6">Glutathione hydrolase small chain</fullName>
        </recommendedName>
    </component>
</protein>
<dbReference type="InterPro" id="IPR052896">
    <property type="entry name" value="GGT-like_enzyme"/>
</dbReference>
<dbReference type="AlphaFoldDB" id="A0A109XY14"/>
<evidence type="ECO:0000256" key="1">
    <source>
        <dbReference type="ARBA" id="ARBA00001049"/>
    </source>
</evidence>
<keyword evidence="6" id="KW-0378">Hydrolase</keyword>
<gene>
    <name evidence="7" type="primary">ggt</name>
    <name evidence="7" type="ORF">AL504_27230</name>
</gene>
<dbReference type="PANTHER" id="PTHR43881">
    <property type="entry name" value="GAMMA-GLUTAMYLTRANSPEPTIDASE (AFU_ORTHOLOGUE AFUA_4G13580)"/>
    <property type="match status" value="1"/>
</dbReference>
<dbReference type="NCBIfam" id="TIGR00066">
    <property type="entry name" value="g_glut_trans"/>
    <property type="match status" value="1"/>
</dbReference>
<sequence>MSSSFDWSFPYASRKMPVLAANAVATSQPLAAQAGLRMLLAGGNAVDSAIATAIALTVVEPVMNGIGGDMFALVWHEGKLHGLNSSGCSPAAWTPDYFAGREAMPATGWGTVTVPGQVAGWKALSDRFGKLPFAQLFEPAIAYAEHGFAVSPTIARQWATQMPKLAQEPGFAEAFLPQGRAPQAGEWWRFPDQARTLRDIAESGGDSFYRGALANKIADFAARTGGALTADDLDQHRPEWVEPISQSFRGYQLHEIPPSGQGISALMALGMLERFDLEAMGRDSADYYHVSIEAMKLAFADLHQHVADPRHMRTDARALLDPAYLAERARLISMDRAAVPVAGTPATGGTVYLTAADAAGTMVSFIQSNYHGFGSGVVVPGTGISLHNRGLNFVLTPGHANQVGPRKKPMHTIIPAFITRGGEPVMSFGVMGGSMQAQGHLQMVTRLAAFGQNPQAMSDAPRFRVEKGPVVNVESHLPADVVDTLRQRGHNVAVAPADSLEFGSAQLICRLPHGGYVAASDSRRDGQAVGF</sequence>
<dbReference type="PRINTS" id="PR01210">
    <property type="entry name" value="GGTRANSPTASE"/>
</dbReference>
<proteinExistence type="inferred from homology"/>
<feature type="binding site" evidence="5">
    <location>
        <position position="433"/>
    </location>
    <ligand>
        <name>L-glutamate</name>
        <dbReference type="ChEBI" id="CHEBI:29985"/>
    </ligand>
</feature>
<dbReference type="Pfam" id="PF01019">
    <property type="entry name" value="G_glu_transpept"/>
    <property type="match status" value="1"/>
</dbReference>
<dbReference type="Gene3D" id="1.10.246.130">
    <property type="match status" value="1"/>
</dbReference>
<dbReference type="UniPathway" id="UPA00204"/>
<comment type="pathway">
    <text evidence="6">Sulfur metabolism; glutathione metabolism.</text>
</comment>
<dbReference type="RefSeq" id="WP_035359283.1">
    <property type="nucleotide sequence ID" value="NZ_CP014060.2"/>
</dbReference>
<evidence type="ECO:0000313" key="7">
    <source>
        <dbReference type="EMBL" id="AMG39382.1"/>
    </source>
</evidence>
<comment type="catalytic activity">
    <reaction evidence="1 6">
        <text>an S-substituted glutathione + H2O = an S-substituted L-cysteinylglycine + L-glutamate</text>
        <dbReference type="Rhea" id="RHEA:59468"/>
        <dbReference type="ChEBI" id="CHEBI:15377"/>
        <dbReference type="ChEBI" id="CHEBI:29985"/>
        <dbReference type="ChEBI" id="CHEBI:90779"/>
        <dbReference type="ChEBI" id="CHEBI:143103"/>
        <dbReference type="EC" id="3.4.19.13"/>
    </reaction>
</comment>
<dbReference type="PANTHER" id="PTHR43881:SF1">
    <property type="entry name" value="GAMMA-GLUTAMYLTRANSPEPTIDASE (AFU_ORTHOLOGUE AFUA_4G13580)"/>
    <property type="match status" value="1"/>
</dbReference>
<dbReference type="InterPro" id="IPR029055">
    <property type="entry name" value="Ntn_hydrolases_N"/>
</dbReference>
<reference evidence="8" key="1">
    <citation type="submission" date="2015-12" db="EMBL/GenBank/DDBJ databases">
        <title>FDA dAtabase for Regulatory Grade micrObial Sequences (FDA-ARGOS): Supporting development and validation of Infectious Disease Dx tests.</title>
        <authorList>
            <person name="Case J."/>
            <person name="Tallon L."/>
            <person name="Sadzewicz L."/>
            <person name="Sengamalay N."/>
            <person name="Ott S."/>
            <person name="Godinez A."/>
            <person name="Nagaraj S."/>
            <person name="Nadendla S."/>
            <person name="Sichtig H."/>
        </authorList>
    </citation>
    <scope>NUCLEOTIDE SEQUENCE [LARGE SCALE GENOMIC DNA]</scope>
    <source>
        <strain evidence="8">FDAARGOS_147</strain>
    </source>
</reference>
<dbReference type="Proteomes" id="UP000060602">
    <property type="component" value="Chromosome"/>
</dbReference>
<evidence type="ECO:0000256" key="3">
    <source>
        <dbReference type="ARBA" id="ARBA00047417"/>
    </source>
</evidence>
<dbReference type="InterPro" id="IPR000101">
    <property type="entry name" value="GGT_peptidase"/>
</dbReference>
<feature type="active site" description="Nucleophile" evidence="4">
    <location>
        <position position="350"/>
    </location>
</feature>
<comment type="catalytic activity">
    <reaction evidence="2 6">
        <text>glutathione + H2O = L-cysteinylglycine + L-glutamate</text>
        <dbReference type="Rhea" id="RHEA:28807"/>
        <dbReference type="ChEBI" id="CHEBI:15377"/>
        <dbReference type="ChEBI" id="CHEBI:29985"/>
        <dbReference type="ChEBI" id="CHEBI:57925"/>
        <dbReference type="ChEBI" id="CHEBI:61694"/>
        <dbReference type="EC" id="3.4.19.13"/>
    </reaction>
</comment>
<dbReference type="InterPro" id="IPR043137">
    <property type="entry name" value="GGT_ssub_C"/>
</dbReference>
<dbReference type="SUPFAM" id="SSF56235">
    <property type="entry name" value="N-terminal nucleophile aminohydrolases (Ntn hydrolases)"/>
    <property type="match status" value="1"/>
</dbReference>
<dbReference type="GO" id="GO:0036374">
    <property type="term" value="F:glutathione hydrolase activity"/>
    <property type="evidence" value="ECO:0007669"/>
    <property type="project" value="UniProtKB-UniRule"/>
</dbReference>
<comment type="PTM">
    <text evidence="6">Cleaved by autocatalysis into a large and a small subunit.</text>
</comment>
<comment type="similarity">
    <text evidence="6">Belongs to the gamma-glutamyltransferase family.</text>
</comment>